<proteinExistence type="predicted"/>
<dbReference type="SUPFAM" id="SSF100895">
    <property type="entry name" value="Kazal-type serine protease inhibitors"/>
    <property type="match status" value="2"/>
</dbReference>
<dbReference type="InParanoid" id="A0A194RM55"/>
<organism evidence="2 3">
    <name type="scientific">Papilio machaon</name>
    <name type="common">Old World swallowtail butterfly</name>
    <dbReference type="NCBI Taxonomy" id="76193"/>
    <lineage>
        <taxon>Eukaryota</taxon>
        <taxon>Metazoa</taxon>
        <taxon>Ecdysozoa</taxon>
        <taxon>Arthropoda</taxon>
        <taxon>Hexapoda</taxon>
        <taxon>Insecta</taxon>
        <taxon>Pterygota</taxon>
        <taxon>Neoptera</taxon>
        <taxon>Endopterygota</taxon>
        <taxon>Lepidoptera</taxon>
        <taxon>Glossata</taxon>
        <taxon>Ditrysia</taxon>
        <taxon>Papilionoidea</taxon>
        <taxon>Papilionidae</taxon>
        <taxon>Papilioninae</taxon>
        <taxon>Papilio</taxon>
    </lineage>
</organism>
<dbReference type="Gene3D" id="3.30.60.30">
    <property type="match status" value="2"/>
</dbReference>
<accession>A0A194RM55</accession>
<evidence type="ECO:0000313" key="3">
    <source>
        <dbReference type="Proteomes" id="UP000053240"/>
    </source>
</evidence>
<dbReference type="EMBL" id="KQ459989">
    <property type="protein sequence ID" value="KPJ18607.1"/>
    <property type="molecule type" value="Genomic_DNA"/>
</dbReference>
<name>A0A194RM55_PAPMA</name>
<dbReference type="SMART" id="SM00280">
    <property type="entry name" value="KAZAL"/>
    <property type="match status" value="2"/>
</dbReference>
<dbReference type="PROSITE" id="PS51465">
    <property type="entry name" value="KAZAL_2"/>
    <property type="match status" value="2"/>
</dbReference>
<keyword evidence="3" id="KW-1185">Reference proteome</keyword>
<reference evidence="2 3" key="1">
    <citation type="journal article" date="2015" name="Nat. Commun.">
        <title>Outbred genome sequencing and CRISPR/Cas9 gene editing in butterflies.</title>
        <authorList>
            <person name="Li X."/>
            <person name="Fan D."/>
            <person name="Zhang W."/>
            <person name="Liu G."/>
            <person name="Zhang L."/>
            <person name="Zhao L."/>
            <person name="Fang X."/>
            <person name="Chen L."/>
            <person name="Dong Y."/>
            <person name="Chen Y."/>
            <person name="Ding Y."/>
            <person name="Zhao R."/>
            <person name="Feng M."/>
            <person name="Zhu Y."/>
            <person name="Feng Y."/>
            <person name="Jiang X."/>
            <person name="Zhu D."/>
            <person name="Xiang H."/>
            <person name="Feng X."/>
            <person name="Li S."/>
            <person name="Wang J."/>
            <person name="Zhang G."/>
            <person name="Kronforst M.R."/>
            <person name="Wang W."/>
        </authorList>
    </citation>
    <scope>NUCLEOTIDE SEQUENCE [LARGE SCALE GENOMIC DNA]</scope>
    <source>
        <strain evidence="2">Ya'a_city_454_Pm</strain>
        <tissue evidence="2">Whole body</tissue>
    </source>
</reference>
<dbReference type="PANTHER" id="PTHR21131">
    <property type="entry name" value="SERINE-TYPE ENDOPEPTIDASE INHIBITOR"/>
    <property type="match status" value="1"/>
</dbReference>
<feature type="domain" description="Kazal-like" evidence="1">
    <location>
        <begin position="1"/>
        <end position="50"/>
    </location>
</feature>
<gene>
    <name evidence="2" type="ORF">RR48_10551</name>
</gene>
<protein>
    <submittedName>
        <fullName evidence="2">Serine protease inhibitor dipetalogastin</fullName>
    </submittedName>
</protein>
<dbReference type="InterPro" id="IPR002350">
    <property type="entry name" value="Kazal_dom"/>
</dbReference>
<sequence length="99" mass="10777">MLATIAAGLSCPCPRVYWPVCASDGHTYSNVQCMRCQKPNLKVIVFICLLLCLQTAFAQNCVCSAQYQPVCGSDGVTYSNRGCMYCANPCLTVLYEGEC</sequence>
<dbReference type="Pfam" id="PF00050">
    <property type="entry name" value="Kazal_1"/>
    <property type="match status" value="2"/>
</dbReference>
<dbReference type="InterPro" id="IPR036058">
    <property type="entry name" value="Kazal_dom_sf"/>
</dbReference>
<evidence type="ECO:0000259" key="1">
    <source>
        <dbReference type="PROSITE" id="PS51465"/>
    </source>
</evidence>
<dbReference type="InterPro" id="IPR053265">
    <property type="entry name" value="Serpin"/>
</dbReference>
<feature type="domain" description="Kazal-like" evidence="1">
    <location>
        <begin position="55"/>
        <end position="99"/>
    </location>
</feature>
<dbReference type="CDD" id="cd00104">
    <property type="entry name" value="KAZAL_FS"/>
    <property type="match status" value="1"/>
</dbReference>
<dbReference type="AlphaFoldDB" id="A0A194RM55"/>
<evidence type="ECO:0000313" key="2">
    <source>
        <dbReference type="EMBL" id="KPJ18607.1"/>
    </source>
</evidence>
<dbReference type="PANTHER" id="PTHR21131:SF0">
    <property type="entry name" value="GEO10195P1-RELATED"/>
    <property type="match status" value="1"/>
</dbReference>
<dbReference type="Proteomes" id="UP000053240">
    <property type="component" value="Unassembled WGS sequence"/>
</dbReference>